<feature type="signal peptide" evidence="2">
    <location>
        <begin position="1"/>
        <end position="21"/>
    </location>
</feature>
<evidence type="ECO:0000313" key="3">
    <source>
        <dbReference type="EMBL" id="PIQ88596.1"/>
    </source>
</evidence>
<dbReference type="AlphaFoldDB" id="A0A2H0LW58"/>
<comment type="caution">
    <text evidence="3">The sequence shown here is derived from an EMBL/GenBank/DDBJ whole genome shotgun (WGS) entry which is preliminary data.</text>
</comment>
<reference evidence="3 4" key="1">
    <citation type="submission" date="2017-09" db="EMBL/GenBank/DDBJ databases">
        <title>Depth-based differentiation of microbial function through sediment-hosted aquifers and enrichment of novel symbionts in the deep terrestrial subsurface.</title>
        <authorList>
            <person name="Probst A.J."/>
            <person name="Ladd B."/>
            <person name="Jarett J.K."/>
            <person name="Geller-Mcgrath D.E."/>
            <person name="Sieber C.M."/>
            <person name="Emerson J.B."/>
            <person name="Anantharaman K."/>
            <person name="Thomas B.C."/>
            <person name="Malmstrom R."/>
            <person name="Stieglmeier M."/>
            <person name="Klingl A."/>
            <person name="Woyke T."/>
            <person name="Ryan C.M."/>
            <person name="Banfield J.F."/>
        </authorList>
    </citation>
    <scope>NUCLEOTIDE SEQUENCE [LARGE SCALE GENOMIC DNA]</scope>
    <source>
        <strain evidence="3">CG11_big_fil_rev_8_21_14_0_20_42_13</strain>
    </source>
</reference>
<gene>
    <name evidence="3" type="ORF">COV72_07640</name>
</gene>
<accession>A0A2H0LW58</accession>
<evidence type="ECO:0000256" key="1">
    <source>
        <dbReference type="SAM" id="MobiDB-lite"/>
    </source>
</evidence>
<protein>
    <submittedName>
        <fullName evidence="3">Uncharacterized protein</fullName>
    </submittedName>
</protein>
<feature type="chain" id="PRO_5013809494" evidence="2">
    <location>
        <begin position="22"/>
        <end position="165"/>
    </location>
</feature>
<organism evidence="3 4">
    <name type="scientific">Candidatus Ghiorseimicrobium undicola</name>
    <dbReference type="NCBI Taxonomy" id="1974746"/>
    <lineage>
        <taxon>Bacteria</taxon>
        <taxon>Pseudomonadati</taxon>
        <taxon>Candidatus Omnitrophota</taxon>
        <taxon>Candidatus Ghiorseimicrobium</taxon>
    </lineage>
</organism>
<evidence type="ECO:0000313" key="4">
    <source>
        <dbReference type="Proteomes" id="UP000229641"/>
    </source>
</evidence>
<evidence type="ECO:0000256" key="2">
    <source>
        <dbReference type="SAM" id="SignalP"/>
    </source>
</evidence>
<dbReference type="Proteomes" id="UP000229641">
    <property type="component" value="Unassembled WGS sequence"/>
</dbReference>
<sequence length="165" mass="18456">MKKIFIYSAIFLFLWGFNACADKAPDNNIIKAEIDKSELTTDDLLNYKVIINSMGKNISLPDFPEFDGFETVSQAHSSNISFSKGEVRRTTTYLFVLLPDKVGKVTIGPASISIGNDIYATESFEIEVTQGKRAPEQEFKNQRRIPKKPYPPDIDSGASKPEITL</sequence>
<dbReference type="EMBL" id="PCWA01000096">
    <property type="protein sequence ID" value="PIQ88596.1"/>
    <property type="molecule type" value="Genomic_DNA"/>
</dbReference>
<keyword evidence="2" id="KW-0732">Signal</keyword>
<proteinExistence type="predicted"/>
<name>A0A2H0LW58_9BACT</name>
<dbReference type="InterPro" id="IPR025738">
    <property type="entry name" value="BatD"/>
</dbReference>
<feature type="region of interest" description="Disordered" evidence="1">
    <location>
        <begin position="130"/>
        <end position="165"/>
    </location>
</feature>
<dbReference type="Pfam" id="PF13584">
    <property type="entry name" value="BatD"/>
    <property type="match status" value="1"/>
</dbReference>